<dbReference type="AlphaFoldDB" id="A0A3P8WZ19"/>
<dbReference type="PANTHER" id="PTHR23507:SF32">
    <property type="entry name" value="SI:DKEY-5G14.1"/>
    <property type="match status" value="1"/>
</dbReference>
<keyword evidence="3 6" id="KW-1133">Transmembrane helix</keyword>
<feature type="transmembrane region" description="Helical" evidence="6">
    <location>
        <begin position="73"/>
        <end position="93"/>
    </location>
</feature>
<sequence>MKRLYFVEPVVALYAFSSFLSYPLVQQFVYRRLWEQLTNTPYPVSQDSSSCAGNNSSNHSSFHEEVQRDASLFSLYTQLFTVIPSLIVTFLLVTYSDWGGRKMTIIMPLIGMLLYTLFFLAISFYELNIYLLIATSFLSSLFGGPATFLGGCFAYVADLCKDSRQNMVRMARLDMMIGLLTGVAAVSTGYFLKAAGFNWPLLTSALFQCLNLSYAIFVLKETVTKAPHGAVLVGESSPRRSGLKRMIFGVYEMFKNTRGKSRVVLILLILIFTSYNMAYAGGMSLMTLFELNEPLCWTEILIGYGSALSTTVFLVSFGGVFLFTYCRMPPLYIVLIGILSAVISMVLIAFTKTTLMMFLVHVPLFLSIMPFPVLRAMMSKIIPGTEQGKWVERACHEPLGCIVFAESKVPAKTLLVSVWPKKKKNTQKKPKTLLFNSLEFICVSTGALFASLSCLDSLTFSVSSTIFNSVYAATVGWFSGFSFLLSAGLCAIPLFILG</sequence>
<evidence type="ECO:0000256" key="6">
    <source>
        <dbReference type="SAM" id="Phobius"/>
    </source>
</evidence>
<evidence type="ECO:0000256" key="5">
    <source>
        <dbReference type="ARBA" id="ARBA00038227"/>
    </source>
</evidence>
<dbReference type="Proteomes" id="UP000265120">
    <property type="component" value="Chromosome 19"/>
</dbReference>
<evidence type="ECO:0000313" key="8">
    <source>
        <dbReference type="Proteomes" id="UP000265120"/>
    </source>
</evidence>
<dbReference type="GeneTree" id="ENSGT00950000183096"/>
<evidence type="ECO:0000256" key="4">
    <source>
        <dbReference type="ARBA" id="ARBA00023136"/>
    </source>
</evidence>
<dbReference type="GO" id="GO:0034486">
    <property type="term" value="P:vacuolar transmembrane transport"/>
    <property type="evidence" value="ECO:0007669"/>
    <property type="project" value="TreeGrafter"/>
</dbReference>
<feature type="transmembrane region" description="Helical" evidence="6">
    <location>
        <begin position="432"/>
        <end position="450"/>
    </location>
</feature>
<dbReference type="InParanoid" id="A0A3P8WZ19"/>
<dbReference type="Gene3D" id="1.20.1250.20">
    <property type="entry name" value="MFS general substrate transporter like domains"/>
    <property type="match status" value="1"/>
</dbReference>
<dbReference type="GO" id="GO:0022857">
    <property type="term" value="F:transmembrane transporter activity"/>
    <property type="evidence" value="ECO:0007669"/>
    <property type="project" value="InterPro"/>
</dbReference>
<feature type="transmembrane region" description="Helical" evidence="6">
    <location>
        <begin position="176"/>
        <end position="193"/>
    </location>
</feature>
<keyword evidence="2 6" id="KW-0812">Transmembrane</keyword>
<comment type="subcellular location">
    <subcellularLocation>
        <location evidence="1">Membrane</location>
        <topology evidence="1">Multi-pass membrane protein</topology>
    </subcellularLocation>
</comment>
<accession>A0A3P8WZ19</accession>
<feature type="transmembrane region" description="Helical" evidence="6">
    <location>
        <begin position="5"/>
        <end position="25"/>
    </location>
</feature>
<dbReference type="GO" id="GO:0005765">
    <property type="term" value="C:lysosomal membrane"/>
    <property type="evidence" value="ECO:0007669"/>
    <property type="project" value="TreeGrafter"/>
</dbReference>
<keyword evidence="8" id="KW-1185">Reference proteome</keyword>
<feature type="transmembrane region" description="Helical" evidence="6">
    <location>
        <begin position="331"/>
        <end position="350"/>
    </location>
</feature>
<protein>
    <submittedName>
        <fullName evidence="7">Solute carrier family 46 member 3</fullName>
    </submittedName>
</protein>
<feature type="transmembrane region" description="Helical" evidence="6">
    <location>
        <begin position="356"/>
        <end position="374"/>
    </location>
</feature>
<reference evidence="7" key="3">
    <citation type="submission" date="2025-09" db="UniProtKB">
        <authorList>
            <consortium name="Ensembl"/>
        </authorList>
    </citation>
    <scope>IDENTIFICATION</scope>
</reference>
<feature type="transmembrane region" description="Helical" evidence="6">
    <location>
        <begin position="263"/>
        <end position="289"/>
    </location>
</feature>
<evidence type="ECO:0000313" key="7">
    <source>
        <dbReference type="Ensembl" id="ENSCSEP00000030641.1"/>
    </source>
</evidence>
<dbReference type="InterPro" id="IPR036259">
    <property type="entry name" value="MFS_trans_sf"/>
</dbReference>
<organism evidence="7 8">
    <name type="scientific">Cynoglossus semilaevis</name>
    <name type="common">Tongue sole</name>
    <dbReference type="NCBI Taxonomy" id="244447"/>
    <lineage>
        <taxon>Eukaryota</taxon>
        <taxon>Metazoa</taxon>
        <taxon>Chordata</taxon>
        <taxon>Craniata</taxon>
        <taxon>Vertebrata</taxon>
        <taxon>Euteleostomi</taxon>
        <taxon>Actinopterygii</taxon>
        <taxon>Neopterygii</taxon>
        <taxon>Teleostei</taxon>
        <taxon>Neoteleostei</taxon>
        <taxon>Acanthomorphata</taxon>
        <taxon>Carangaria</taxon>
        <taxon>Pleuronectiformes</taxon>
        <taxon>Pleuronectoidei</taxon>
        <taxon>Cynoglossidae</taxon>
        <taxon>Cynoglossinae</taxon>
        <taxon>Cynoglossus</taxon>
    </lineage>
</organism>
<proteinExistence type="inferred from homology"/>
<evidence type="ECO:0000256" key="1">
    <source>
        <dbReference type="ARBA" id="ARBA00004141"/>
    </source>
</evidence>
<keyword evidence="4 6" id="KW-0472">Membrane</keyword>
<comment type="similarity">
    <text evidence="5">Belongs to the major facilitator superfamily. SLC46A family.</text>
</comment>
<feature type="transmembrane region" description="Helical" evidence="6">
    <location>
        <begin position="105"/>
        <end position="125"/>
    </location>
</feature>
<name>A0A3P8WZ19_CYNSE</name>
<feature type="transmembrane region" description="Helical" evidence="6">
    <location>
        <begin position="470"/>
        <end position="497"/>
    </location>
</feature>
<dbReference type="STRING" id="244447.ENSCSEP00000030641"/>
<dbReference type="InterPro" id="IPR011701">
    <property type="entry name" value="MFS"/>
</dbReference>
<feature type="transmembrane region" description="Helical" evidence="6">
    <location>
        <begin position="199"/>
        <end position="219"/>
    </location>
</feature>
<dbReference type="SUPFAM" id="SSF103473">
    <property type="entry name" value="MFS general substrate transporter"/>
    <property type="match status" value="1"/>
</dbReference>
<feature type="transmembrane region" description="Helical" evidence="6">
    <location>
        <begin position="301"/>
        <end position="324"/>
    </location>
</feature>
<evidence type="ECO:0000256" key="3">
    <source>
        <dbReference type="ARBA" id="ARBA00022989"/>
    </source>
</evidence>
<feature type="transmembrane region" description="Helical" evidence="6">
    <location>
        <begin position="131"/>
        <end position="156"/>
    </location>
</feature>
<reference evidence="7 8" key="1">
    <citation type="journal article" date="2014" name="Nat. Genet.">
        <title>Whole-genome sequence of a flatfish provides insights into ZW sex chromosome evolution and adaptation to a benthic lifestyle.</title>
        <authorList>
            <person name="Chen S."/>
            <person name="Zhang G."/>
            <person name="Shao C."/>
            <person name="Huang Q."/>
            <person name="Liu G."/>
            <person name="Zhang P."/>
            <person name="Song W."/>
            <person name="An N."/>
            <person name="Chalopin D."/>
            <person name="Volff J.N."/>
            <person name="Hong Y."/>
            <person name="Li Q."/>
            <person name="Sha Z."/>
            <person name="Zhou H."/>
            <person name="Xie M."/>
            <person name="Yu Q."/>
            <person name="Liu Y."/>
            <person name="Xiang H."/>
            <person name="Wang N."/>
            <person name="Wu K."/>
            <person name="Yang C."/>
            <person name="Zhou Q."/>
            <person name="Liao X."/>
            <person name="Yang L."/>
            <person name="Hu Q."/>
            <person name="Zhang J."/>
            <person name="Meng L."/>
            <person name="Jin L."/>
            <person name="Tian Y."/>
            <person name="Lian J."/>
            <person name="Yang J."/>
            <person name="Miao G."/>
            <person name="Liu S."/>
            <person name="Liang Z."/>
            <person name="Yan F."/>
            <person name="Li Y."/>
            <person name="Sun B."/>
            <person name="Zhang H."/>
            <person name="Zhang J."/>
            <person name="Zhu Y."/>
            <person name="Du M."/>
            <person name="Zhao Y."/>
            <person name="Schartl M."/>
            <person name="Tang Q."/>
            <person name="Wang J."/>
        </authorList>
    </citation>
    <scope>NUCLEOTIDE SEQUENCE</scope>
</reference>
<dbReference type="Ensembl" id="ENSCSET00000031047.1">
    <property type="protein sequence ID" value="ENSCSEP00000030641.1"/>
    <property type="gene ID" value="ENSCSEG00000019630.1"/>
</dbReference>
<reference evidence="7" key="2">
    <citation type="submission" date="2025-08" db="UniProtKB">
        <authorList>
            <consortium name="Ensembl"/>
        </authorList>
    </citation>
    <scope>IDENTIFICATION</scope>
</reference>
<dbReference type="Pfam" id="PF07690">
    <property type="entry name" value="MFS_1"/>
    <property type="match status" value="1"/>
</dbReference>
<dbReference type="PANTHER" id="PTHR23507">
    <property type="entry name" value="ZGC:174356"/>
    <property type="match status" value="1"/>
</dbReference>
<evidence type="ECO:0000256" key="2">
    <source>
        <dbReference type="ARBA" id="ARBA00022692"/>
    </source>
</evidence>